<name>A0AAD9NRP1_RIDPI</name>
<dbReference type="InterPro" id="IPR017853">
    <property type="entry name" value="GH"/>
</dbReference>
<dbReference type="GO" id="GO:0005975">
    <property type="term" value="P:carbohydrate metabolic process"/>
    <property type="evidence" value="ECO:0007669"/>
    <property type="project" value="InterPro"/>
</dbReference>
<dbReference type="AlphaFoldDB" id="A0AAD9NRP1"/>
<dbReference type="GO" id="GO:0008061">
    <property type="term" value="F:chitin binding"/>
    <property type="evidence" value="ECO:0007669"/>
    <property type="project" value="InterPro"/>
</dbReference>
<dbReference type="PROSITE" id="PS51910">
    <property type="entry name" value="GH18_2"/>
    <property type="match status" value="1"/>
</dbReference>
<dbReference type="InterPro" id="IPR001223">
    <property type="entry name" value="Glyco_hydro18_cat"/>
</dbReference>
<keyword evidence="1" id="KW-1015">Disulfide bond</keyword>
<dbReference type="GO" id="GO:0005576">
    <property type="term" value="C:extracellular region"/>
    <property type="evidence" value="ECO:0007669"/>
    <property type="project" value="TreeGrafter"/>
</dbReference>
<dbReference type="InterPro" id="IPR029070">
    <property type="entry name" value="Chitinase_insertion_sf"/>
</dbReference>
<gene>
    <name evidence="3" type="ORF">NP493_552g01047</name>
</gene>
<reference evidence="3" key="1">
    <citation type="journal article" date="2023" name="Mol. Biol. Evol.">
        <title>Third-Generation Sequencing Reveals the Adaptive Role of the Epigenome in Three Deep-Sea Polychaetes.</title>
        <authorList>
            <person name="Perez M."/>
            <person name="Aroh O."/>
            <person name="Sun Y."/>
            <person name="Lan Y."/>
            <person name="Juniper S.K."/>
            <person name="Young C.R."/>
            <person name="Angers B."/>
            <person name="Qian P.Y."/>
        </authorList>
    </citation>
    <scope>NUCLEOTIDE SEQUENCE</scope>
    <source>
        <strain evidence="3">R07B-5</strain>
    </source>
</reference>
<dbReference type="PANTHER" id="PTHR11177">
    <property type="entry name" value="CHITINASE"/>
    <property type="match status" value="1"/>
</dbReference>
<proteinExistence type="predicted"/>
<evidence type="ECO:0000313" key="3">
    <source>
        <dbReference type="EMBL" id="KAK2178238.1"/>
    </source>
</evidence>
<organism evidence="3 4">
    <name type="scientific">Ridgeia piscesae</name>
    <name type="common">Tubeworm</name>
    <dbReference type="NCBI Taxonomy" id="27915"/>
    <lineage>
        <taxon>Eukaryota</taxon>
        <taxon>Metazoa</taxon>
        <taxon>Spiralia</taxon>
        <taxon>Lophotrochozoa</taxon>
        <taxon>Annelida</taxon>
        <taxon>Polychaeta</taxon>
        <taxon>Sedentaria</taxon>
        <taxon>Canalipalpata</taxon>
        <taxon>Sabellida</taxon>
        <taxon>Siboglinidae</taxon>
        <taxon>Ridgeia</taxon>
    </lineage>
</organism>
<dbReference type="SUPFAM" id="SSF54556">
    <property type="entry name" value="Chitinase insertion domain"/>
    <property type="match status" value="1"/>
</dbReference>
<evidence type="ECO:0000256" key="1">
    <source>
        <dbReference type="ARBA" id="ARBA00023157"/>
    </source>
</evidence>
<evidence type="ECO:0000259" key="2">
    <source>
        <dbReference type="PROSITE" id="PS51910"/>
    </source>
</evidence>
<dbReference type="GO" id="GO:0004568">
    <property type="term" value="F:chitinase activity"/>
    <property type="evidence" value="ECO:0007669"/>
    <property type="project" value="TreeGrafter"/>
</dbReference>
<accession>A0AAD9NRP1</accession>
<dbReference type="GO" id="GO:0006032">
    <property type="term" value="P:chitin catabolic process"/>
    <property type="evidence" value="ECO:0007669"/>
    <property type="project" value="TreeGrafter"/>
</dbReference>
<evidence type="ECO:0000313" key="4">
    <source>
        <dbReference type="Proteomes" id="UP001209878"/>
    </source>
</evidence>
<feature type="domain" description="GH18" evidence="2">
    <location>
        <begin position="1"/>
        <end position="313"/>
    </location>
</feature>
<protein>
    <recommendedName>
        <fullName evidence="2">GH18 domain-containing protein</fullName>
    </recommendedName>
</protein>
<dbReference type="SUPFAM" id="SSF51445">
    <property type="entry name" value="(Trans)glycosidases"/>
    <property type="match status" value="1"/>
</dbReference>
<dbReference type="InterPro" id="IPR050314">
    <property type="entry name" value="Glycosyl_Hydrlase_18"/>
</dbReference>
<comment type="caution">
    <text evidence="3">The sequence shown here is derived from an EMBL/GenBank/DDBJ whole genome shotgun (WGS) entry which is preliminary data.</text>
</comment>
<dbReference type="Gene3D" id="3.20.20.80">
    <property type="entry name" value="Glycosidases"/>
    <property type="match status" value="1"/>
</dbReference>
<dbReference type="FunFam" id="3.10.50.10:FF:000001">
    <property type="entry name" value="Chitinase 3-like 1"/>
    <property type="match status" value="1"/>
</dbReference>
<sequence length="318" mass="36472">MKAIKHRYTGLKTLLSVGGWNLGTKQIRVILQNRMRMRKFAKTSITFLRNNGFDGLDLHFQYPGSRGSPRKDKYKYATLVMILKEAFAVEARLTRKPRLLLTAAVPPGKHDIDAGYEIRRICRLLDFVNLLTYDFHGTWEDLTGINAPLLPRRGESKEDRERNVAWAANYWIKEGCPRRKLVIGMSTYGRSFRLANQANHGVGAPKRGRPGRGTYTRVSGFLAYYEICEDLIKGNEQNVKWHKELKAPYAYKGDMWVSYDNEYSLQLKVKWLMKMKLGGWMVMDLAGDDFSGTFCNAGKYPLISRLNKALKGEIITMS</sequence>
<dbReference type="InterPro" id="IPR011583">
    <property type="entry name" value="Chitinase_II/V-like_cat"/>
</dbReference>
<dbReference type="Pfam" id="PF00704">
    <property type="entry name" value="Glyco_hydro_18"/>
    <property type="match status" value="1"/>
</dbReference>
<dbReference type="Proteomes" id="UP001209878">
    <property type="component" value="Unassembled WGS sequence"/>
</dbReference>
<dbReference type="SMART" id="SM00636">
    <property type="entry name" value="Glyco_18"/>
    <property type="match status" value="1"/>
</dbReference>
<dbReference type="PANTHER" id="PTHR11177:SF317">
    <property type="entry name" value="CHITINASE 12-RELATED"/>
    <property type="match status" value="1"/>
</dbReference>
<keyword evidence="4" id="KW-1185">Reference proteome</keyword>
<dbReference type="EMBL" id="JAODUO010000552">
    <property type="protein sequence ID" value="KAK2178238.1"/>
    <property type="molecule type" value="Genomic_DNA"/>
</dbReference>
<dbReference type="Gene3D" id="3.10.50.10">
    <property type="match status" value="1"/>
</dbReference>